<accession>A0AA39LA91</accession>
<dbReference type="Proteomes" id="UP001175261">
    <property type="component" value="Unassembled WGS sequence"/>
</dbReference>
<name>A0AA39LA91_SARSR</name>
<evidence type="ECO:0000313" key="1">
    <source>
        <dbReference type="EMBL" id="KAK0389690.1"/>
    </source>
</evidence>
<reference evidence="1" key="1">
    <citation type="submission" date="2022-10" db="EMBL/GenBank/DDBJ databases">
        <title>Determination and structural analysis of whole genome sequence of Sarocladium strictum F4-1.</title>
        <authorList>
            <person name="Hu L."/>
            <person name="Jiang Y."/>
        </authorList>
    </citation>
    <scope>NUCLEOTIDE SEQUENCE</scope>
    <source>
        <strain evidence="1">F4-1</strain>
    </source>
</reference>
<gene>
    <name evidence="1" type="ORF">NLU13_3263</name>
</gene>
<protein>
    <submittedName>
        <fullName evidence="1">Uncharacterized protein</fullName>
    </submittedName>
</protein>
<organism evidence="1 2">
    <name type="scientific">Sarocladium strictum</name>
    <name type="common">Black bundle disease fungus</name>
    <name type="synonym">Acremonium strictum</name>
    <dbReference type="NCBI Taxonomy" id="5046"/>
    <lineage>
        <taxon>Eukaryota</taxon>
        <taxon>Fungi</taxon>
        <taxon>Dikarya</taxon>
        <taxon>Ascomycota</taxon>
        <taxon>Pezizomycotina</taxon>
        <taxon>Sordariomycetes</taxon>
        <taxon>Hypocreomycetidae</taxon>
        <taxon>Hypocreales</taxon>
        <taxon>Sarocladiaceae</taxon>
        <taxon>Sarocladium</taxon>
    </lineage>
</organism>
<sequence length="339" mass="38098">MISSETNLAPDILQLLPATGPLLDIALAIGALEASRKGSARVRDKGEDPKRARLVIYGRSIRAFRDEIATPGFQPAEKTLWITFLLGLFELMSETSSTEAWSMHMIQGLGQVIRYMTLIAEPIRLTKELLNIYRGLEISRMILYGTDTMLALGQDLGRSDASDCPKLVMFQELMLEASLLSHRMFRELSTCTHGSSIATAWASRGDDFFRKLRDARLNIENLSHLDDPFEKLAMANWCALCLYFCRNFSYFTAFAGVKTPALTVDETENLISTILDQLETLILRQEVHGVFLLYPLRVAGTSARSISEKGRIIKALKDVYTQGLAVSEWIVTDLQHLWE</sequence>
<comment type="caution">
    <text evidence="1">The sequence shown here is derived from an EMBL/GenBank/DDBJ whole genome shotgun (WGS) entry which is preliminary data.</text>
</comment>
<dbReference type="AlphaFoldDB" id="A0AA39LA91"/>
<keyword evidence="2" id="KW-1185">Reference proteome</keyword>
<proteinExistence type="predicted"/>
<dbReference type="EMBL" id="JAPDFR010000002">
    <property type="protein sequence ID" value="KAK0389690.1"/>
    <property type="molecule type" value="Genomic_DNA"/>
</dbReference>
<evidence type="ECO:0000313" key="2">
    <source>
        <dbReference type="Proteomes" id="UP001175261"/>
    </source>
</evidence>